<dbReference type="Pfam" id="PF00378">
    <property type="entry name" value="ECH_1"/>
    <property type="match status" value="1"/>
</dbReference>
<dbReference type="PANTHER" id="PTHR42964:SF1">
    <property type="entry name" value="POLYKETIDE BIOSYNTHESIS ENOYL-COA HYDRATASE PKSH-RELATED"/>
    <property type="match status" value="1"/>
</dbReference>
<reference evidence="2 3" key="1">
    <citation type="submission" date="2024-09" db="EMBL/GenBank/DDBJ databases">
        <authorList>
            <person name="Sun Q."/>
            <person name="Mori K."/>
        </authorList>
    </citation>
    <scope>NUCLEOTIDE SEQUENCE [LARGE SCALE GENOMIC DNA]</scope>
    <source>
        <strain evidence="2 3">ATCC 51285</strain>
    </source>
</reference>
<comment type="caution">
    <text evidence="2">The sequence shown here is derived from an EMBL/GenBank/DDBJ whole genome shotgun (WGS) entry which is preliminary data.</text>
</comment>
<dbReference type="InterPro" id="IPR001753">
    <property type="entry name" value="Enoyl-CoA_hydra/iso"/>
</dbReference>
<dbReference type="PANTHER" id="PTHR42964">
    <property type="entry name" value="ENOYL-COA HYDRATASE"/>
    <property type="match status" value="1"/>
</dbReference>
<dbReference type="Proteomes" id="UP001589628">
    <property type="component" value="Unassembled WGS sequence"/>
</dbReference>
<dbReference type="Gene3D" id="1.10.12.10">
    <property type="entry name" value="Lyase 2-enoyl-coa Hydratase, Chain A, domain 2"/>
    <property type="match status" value="1"/>
</dbReference>
<dbReference type="InterPro" id="IPR014748">
    <property type="entry name" value="Enoyl-CoA_hydra_C"/>
</dbReference>
<evidence type="ECO:0000313" key="2">
    <source>
        <dbReference type="EMBL" id="MFB9885327.1"/>
    </source>
</evidence>
<dbReference type="Gene3D" id="3.90.226.10">
    <property type="entry name" value="2-enoyl-CoA Hydratase, Chain A, domain 1"/>
    <property type="match status" value="1"/>
</dbReference>
<keyword evidence="3" id="KW-1185">Reference proteome</keyword>
<protein>
    <submittedName>
        <fullName evidence="2">Enoyl-CoA hydratase/isomerase family protein</fullName>
    </submittedName>
</protein>
<evidence type="ECO:0000313" key="3">
    <source>
        <dbReference type="Proteomes" id="UP001589628"/>
    </source>
</evidence>
<dbReference type="CDD" id="cd06558">
    <property type="entry name" value="crotonase-like"/>
    <property type="match status" value="1"/>
</dbReference>
<dbReference type="InterPro" id="IPR029045">
    <property type="entry name" value="ClpP/crotonase-like_dom_sf"/>
</dbReference>
<name>A0ABV5Z7R3_9GAMM</name>
<proteinExistence type="inferred from homology"/>
<dbReference type="InterPro" id="IPR051683">
    <property type="entry name" value="Enoyl-CoA_Hydratase/Isomerase"/>
</dbReference>
<dbReference type="SUPFAM" id="SSF52096">
    <property type="entry name" value="ClpP/crotonase"/>
    <property type="match status" value="1"/>
</dbReference>
<dbReference type="RefSeq" id="WP_027313096.1">
    <property type="nucleotide sequence ID" value="NZ_JAUESS010000009.1"/>
</dbReference>
<dbReference type="EMBL" id="JBHLZN010000001">
    <property type="protein sequence ID" value="MFB9885327.1"/>
    <property type="molecule type" value="Genomic_DNA"/>
</dbReference>
<evidence type="ECO:0000256" key="1">
    <source>
        <dbReference type="ARBA" id="ARBA00005254"/>
    </source>
</evidence>
<sequence length="262" mass="28227">MSDFLLQQLDSRGVLTLTLNRPEKRNAFDDALIAELILALETAAENQAVRLVVLTSSGDHFSAGADLNWMKRMASYSHAQNLADAKELARLMDTLYHLPKPTLGLVKGAAYGGAVGLAACCDLVLAADNASFCLSEVKIGLIPAVISPYVIKAMGERQARRYFLTAEVINATQAVQLGLAHQLVALEELPHYSEQMIQQLLNNSPAALTAAKALIYAVSGQPLSTELNADTSARIADIRVSAEGQEGLNAFLEKRLPAWRQG</sequence>
<gene>
    <name evidence="2" type="ORF">ACFFLH_02715</name>
</gene>
<comment type="similarity">
    <text evidence="1">Belongs to the enoyl-CoA hydratase/isomerase family.</text>
</comment>
<accession>A0ABV5Z7R3</accession>
<organism evidence="2 3">
    <name type="scientific">Balneatrix alpica</name>
    <dbReference type="NCBI Taxonomy" id="75684"/>
    <lineage>
        <taxon>Bacteria</taxon>
        <taxon>Pseudomonadati</taxon>
        <taxon>Pseudomonadota</taxon>
        <taxon>Gammaproteobacteria</taxon>
        <taxon>Oceanospirillales</taxon>
        <taxon>Balneatrichaceae</taxon>
        <taxon>Balneatrix</taxon>
    </lineage>
</organism>